<gene>
    <name evidence="2" type="ORF">PDE001_LOCUS1733</name>
</gene>
<feature type="region of interest" description="Disordered" evidence="1">
    <location>
        <begin position="1"/>
        <end position="25"/>
    </location>
</feature>
<evidence type="ECO:0008006" key="4">
    <source>
        <dbReference type="Google" id="ProtNLM"/>
    </source>
</evidence>
<organism evidence="2 3">
    <name type="scientific">Peronospora destructor</name>
    <dbReference type="NCBI Taxonomy" id="86335"/>
    <lineage>
        <taxon>Eukaryota</taxon>
        <taxon>Sar</taxon>
        <taxon>Stramenopiles</taxon>
        <taxon>Oomycota</taxon>
        <taxon>Peronosporomycetes</taxon>
        <taxon>Peronosporales</taxon>
        <taxon>Peronosporaceae</taxon>
        <taxon>Peronospora</taxon>
    </lineage>
</organism>
<dbReference type="EMBL" id="CANTFM010000306">
    <property type="protein sequence ID" value="CAI5717726.1"/>
    <property type="molecule type" value="Genomic_DNA"/>
</dbReference>
<feature type="compositionally biased region" description="Polar residues" evidence="1">
    <location>
        <begin position="240"/>
        <end position="250"/>
    </location>
</feature>
<evidence type="ECO:0000313" key="2">
    <source>
        <dbReference type="EMBL" id="CAI5717726.1"/>
    </source>
</evidence>
<accession>A0AAV0TEH8</accession>
<protein>
    <recommendedName>
        <fullName evidence="4">Chromosome partition protein Smc</fullName>
    </recommendedName>
</protein>
<sequence length="250" mass="28403">MVSDQDHPTPSTNEPHRSTSSHRGRGLRLVMPTLQVDISNNNSKGFQSSLTTLSTLWERLVESQADLQENHRVLQQAYQAQVARGDRLANELQGLYRSASHFVVFVQRRYDLMRQLYETTVEASAEYQPALADRQDQASEIDHLRTQLRTEESNRQADNAHFLQQIEQLSDQLRGNTSHDLEELRALHRATKVQFRKEQSLLQGRILILTSQLEQTKSALAEANLQPSQKSSELVGAKTTLDNLSARSMS</sequence>
<keyword evidence="3" id="KW-1185">Reference proteome</keyword>
<comment type="caution">
    <text evidence="2">The sequence shown here is derived from an EMBL/GenBank/DDBJ whole genome shotgun (WGS) entry which is preliminary data.</text>
</comment>
<name>A0AAV0TEH8_9STRA</name>
<dbReference type="Proteomes" id="UP001162029">
    <property type="component" value="Unassembled WGS sequence"/>
</dbReference>
<feature type="region of interest" description="Disordered" evidence="1">
    <location>
        <begin position="224"/>
        <end position="250"/>
    </location>
</feature>
<dbReference type="AlphaFoldDB" id="A0AAV0TEH8"/>
<evidence type="ECO:0000313" key="3">
    <source>
        <dbReference type="Proteomes" id="UP001162029"/>
    </source>
</evidence>
<evidence type="ECO:0000256" key="1">
    <source>
        <dbReference type="SAM" id="MobiDB-lite"/>
    </source>
</evidence>
<proteinExistence type="predicted"/>
<reference evidence="2" key="1">
    <citation type="submission" date="2022-12" db="EMBL/GenBank/DDBJ databases">
        <authorList>
            <person name="Webb A."/>
        </authorList>
    </citation>
    <scope>NUCLEOTIDE SEQUENCE</scope>
    <source>
        <strain evidence="2">Pd1</strain>
    </source>
</reference>